<dbReference type="Proteomes" id="UP000034064">
    <property type="component" value="Unassembled WGS sequence"/>
</dbReference>
<dbReference type="Proteomes" id="UP000033987">
    <property type="component" value="Unassembled WGS sequence"/>
</dbReference>
<evidence type="ECO:0000313" key="6">
    <source>
        <dbReference type="Proteomes" id="UP000034733"/>
    </source>
</evidence>
<evidence type="ECO:0000313" key="1">
    <source>
        <dbReference type="EMBL" id="KKH15834.1"/>
    </source>
</evidence>
<dbReference type="EMBL" id="JJQB01000137">
    <property type="protein sequence ID" value="KKH15834.1"/>
    <property type="molecule type" value="Genomic_DNA"/>
</dbReference>
<name>A0A0F8NHT5_METMZ</name>
<dbReference type="RefSeq" id="WP_048044882.1">
    <property type="nucleotide sequence ID" value="NZ_JJQA01000061.1"/>
</dbReference>
<organism evidence="3 5">
    <name type="scientific">Methanosarcina mazei</name>
    <name type="common">Methanosarcina frisia</name>
    <dbReference type="NCBI Taxonomy" id="2209"/>
    <lineage>
        <taxon>Archaea</taxon>
        <taxon>Methanobacteriati</taxon>
        <taxon>Methanobacteriota</taxon>
        <taxon>Stenosarchaea group</taxon>
        <taxon>Methanomicrobia</taxon>
        <taxon>Methanosarcinales</taxon>
        <taxon>Methanosarcinaceae</taxon>
        <taxon>Methanosarcina</taxon>
    </lineage>
</organism>
<comment type="caution">
    <text evidence="3">The sequence shown here is derived from an EMBL/GenBank/DDBJ whole genome shotgun (WGS) entry which is preliminary data.</text>
</comment>
<sequence length="164" mass="19223">MNEEDERIFNRRVEKFREYMKTYKFEIVPASGYDEYESDIYKVPVIGYVCYIEEKNGKKTICNEPLLHSVYDAGDWGEYDLDPETNILSILPAAPGTFKVMGQIPRDEGFDSIMSGRHPSTHVIMLGFEYPGIPHPEWEDKLRAVWENHVYNNEYEKITGMRIQ</sequence>
<evidence type="ECO:0000313" key="4">
    <source>
        <dbReference type="Proteomes" id="UP000033987"/>
    </source>
</evidence>
<dbReference type="EMBL" id="JJQC01000147">
    <property type="protein sequence ID" value="KKH17150.1"/>
    <property type="molecule type" value="Genomic_DNA"/>
</dbReference>
<accession>A0A0F8NHT5</accession>
<evidence type="ECO:0000313" key="5">
    <source>
        <dbReference type="Proteomes" id="UP000034064"/>
    </source>
</evidence>
<proteinExistence type="predicted"/>
<gene>
    <name evidence="3" type="ORF">DU44_12785</name>
    <name evidence="1" type="ORF">DU48_11970</name>
    <name evidence="2" type="ORF">DU65_13040</name>
</gene>
<dbReference type="Proteomes" id="UP000034733">
    <property type="component" value="Unassembled WGS sequence"/>
</dbReference>
<dbReference type="PATRIC" id="fig|2209.48.peg.2752"/>
<evidence type="ECO:0000313" key="2">
    <source>
        <dbReference type="EMBL" id="KKH17150.1"/>
    </source>
</evidence>
<reference evidence="4 5" key="1">
    <citation type="journal article" date="2015" name="ISME J.">
        <title>Genomic and phenotypic differentiation among Methanosarcina mazei populations from Columbia River sediment.</title>
        <authorList>
            <person name="Youngblut N.D."/>
            <person name="Wirth J.S."/>
            <person name="Henriksen J.R."/>
            <person name="Smith M."/>
            <person name="Simon H."/>
            <person name="Metcalf W.W."/>
            <person name="Whitaker R.J."/>
        </authorList>
    </citation>
    <scope>NUCLEOTIDE SEQUENCE [LARGE SCALE GENOMIC DNA]</scope>
    <source>
        <strain evidence="3 5">1.F.A.1A.3</strain>
        <strain evidence="1 6">1.F.A.1B.3</strain>
        <strain evidence="2 4">1.F.A.1B.4</strain>
    </source>
</reference>
<dbReference type="AlphaFoldDB" id="A0A0F8NHT5"/>
<evidence type="ECO:0000313" key="3">
    <source>
        <dbReference type="EMBL" id="KKH17351.1"/>
    </source>
</evidence>
<protein>
    <submittedName>
        <fullName evidence="3">Uncharacterized protein</fullName>
    </submittedName>
</protein>
<dbReference type="EMBL" id="JJQA01000061">
    <property type="protein sequence ID" value="KKH17351.1"/>
    <property type="molecule type" value="Genomic_DNA"/>
</dbReference>